<comment type="caution">
    <text evidence="2">The sequence shown here is derived from an EMBL/GenBank/DDBJ whole genome shotgun (WGS) entry which is preliminary data.</text>
</comment>
<keyword evidence="1" id="KW-0812">Transmembrane</keyword>
<accession>A0A0G0AZL0</accession>
<keyword evidence="1" id="KW-1133">Transmembrane helix</keyword>
<sequence>MEDNSLKLGIYSKENLLSEKLKNIFKEKYIDAIIFNDLKRNDLKNFGYLIINLLDDFDSIENIKGLIDNLNCRIIVLYPLDDKNEQKLLDLNLNLGVILIPKEVDFSNTVNLEKVSQRIVKETLSFGISGQTLSLKNFINLNKSLPEQKEIKIKNNNAILLPVNTSTKSNTITNKKKSYFSNKKFYKKLTLLFITILLVFLIPLVLIFLSLSTSLLSLKLVTKNSELSSKLIKASTFFSYSSKSLSFGIPIFYNTSNLLIKTTNLGEESLSLLILTKDFVSKIMGDEIYDFEFYSNGISASLDKIHTDIGFLQSDINEQEGFIGNYIRNKLLKENIDIGVLKNKIYEFKNLTSRISNLLGLDKPKKYLILFQNNMELRPTGGFIGSFAIITFDKGRLTEIVVNDVYSADGQLKGHVDPPGPILKYLGEGGWFLRDSNWDPDFKTSSQKVEWFLDKETDQQVDGVVAIDLYFIQSLLKITGPINLVDFKKTIDDKNLYQTTQSEVESEFFPGSIKKASFLTSLSKNLIIELENLPSSKYFLLFKEIYKSLEERHIQVFLHDQNSQEAISSLGFSGQIDTNTSCGSRCFSDNYSLIDANLGVNKANLFIKRSQDIKLQINKEYINHELSINYENNAGKLIGAPGNYKSYTRLLIPQEASVVSLRIFDSNNNYKDLEFDTTEINNRKEIGFLFELLPSTSSKIQIVWILPNNKLNQGGEFRLLVRKQAGTENDGLRVNISSKDLTLTGKALPVYNTTLAKDFSARLFFK</sequence>
<dbReference type="InterPro" id="IPR025101">
    <property type="entry name" value="DUF4012"/>
</dbReference>
<dbReference type="Pfam" id="PF13196">
    <property type="entry name" value="DUF4012"/>
    <property type="match status" value="1"/>
</dbReference>
<name>A0A0G0AZL0_9BACT</name>
<evidence type="ECO:0000313" key="2">
    <source>
        <dbReference type="EMBL" id="KKP31995.1"/>
    </source>
</evidence>
<dbReference type="EMBL" id="LBOI01000003">
    <property type="protein sequence ID" value="KKP31995.1"/>
    <property type="molecule type" value="Genomic_DNA"/>
</dbReference>
<evidence type="ECO:0000256" key="1">
    <source>
        <dbReference type="SAM" id="Phobius"/>
    </source>
</evidence>
<organism evidence="2 3">
    <name type="scientific">Candidatus Woesebacteria bacterium GW2011_GWC2_31_9</name>
    <dbReference type="NCBI Taxonomy" id="1618586"/>
    <lineage>
        <taxon>Bacteria</taxon>
        <taxon>Candidatus Woeseibacteriota</taxon>
    </lineage>
</organism>
<dbReference type="AlphaFoldDB" id="A0A0G0AZL0"/>
<gene>
    <name evidence="2" type="ORF">UR21_C0003G0028</name>
</gene>
<dbReference type="Proteomes" id="UP000034803">
    <property type="component" value="Unassembled WGS sequence"/>
</dbReference>
<feature type="transmembrane region" description="Helical" evidence="1">
    <location>
        <begin position="189"/>
        <end position="211"/>
    </location>
</feature>
<evidence type="ECO:0000313" key="3">
    <source>
        <dbReference type="Proteomes" id="UP000034803"/>
    </source>
</evidence>
<keyword evidence="1" id="KW-0472">Membrane</keyword>
<evidence type="ECO:0008006" key="4">
    <source>
        <dbReference type="Google" id="ProtNLM"/>
    </source>
</evidence>
<protein>
    <recommendedName>
        <fullName evidence="4">DUF4012 domain-containing protein</fullName>
    </recommendedName>
</protein>
<reference evidence="2 3" key="1">
    <citation type="journal article" date="2015" name="Nature">
        <title>rRNA introns, odd ribosomes, and small enigmatic genomes across a large radiation of phyla.</title>
        <authorList>
            <person name="Brown C.T."/>
            <person name="Hug L.A."/>
            <person name="Thomas B.C."/>
            <person name="Sharon I."/>
            <person name="Castelle C.J."/>
            <person name="Singh A."/>
            <person name="Wilkins M.J."/>
            <person name="Williams K.H."/>
            <person name="Banfield J.F."/>
        </authorList>
    </citation>
    <scope>NUCLEOTIDE SEQUENCE [LARGE SCALE GENOMIC DNA]</scope>
</reference>
<proteinExistence type="predicted"/>